<name>A0AAP4C689_9MICC</name>
<dbReference type="SUPFAM" id="SSF56529">
    <property type="entry name" value="FAH"/>
    <property type="match status" value="1"/>
</dbReference>
<sequence>MTTLSFELPDGSTETVNVKKLLNAGYAGHNQEDVQAHIDELAELGVPAPTTIPSLYPVSPYLAQQTEIVDVQHNKTSGEAEWAIIFTANDVLLTVACDHTDRALEEHGVAWSKNASPDVLGKKAWRLKDVEENLDAIRLEAFVTDADGNEQQIQNGTLAELLPPKYWIEKLTERGDAEEGTILISGTIPMDGEVNQFANAWRVAMTNPDTGDSIEIAYTVKPMPEPIG</sequence>
<dbReference type="Pfam" id="PF11010">
    <property type="entry name" value="DUF2848"/>
    <property type="match status" value="1"/>
</dbReference>
<accession>A0AAP4C689</accession>
<evidence type="ECO:0000313" key="2">
    <source>
        <dbReference type="Proteomes" id="UP001240483"/>
    </source>
</evidence>
<organism evidence="1 2">
    <name type="scientific">Pseudoglutamicibacter cumminsii</name>
    <dbReference type="NCBI Taxonomy" id="156979"/>
    <lineage>
        <taxon>Bacteria</taxon>
        <taxon>Bacillati</taxon>
        <taxon>Actinomycetota</taxon>
        <taxon>Actinomycetes</taxon>
        <taxon>Micrococcales</taxon>
        <taxon>Micrococcaceae</taxon>
        <taxon>Pseudoglutamicibacter</taxon>
    </lineage>
</organism>
<protein>
    <submittedName>
        <fullName evidence="1">DUF2848 domain-containing protein</fullName>
    </submittedName>
</protein>
<gene>
    <name evidence="1" type="ORF">QP116_04870</name>
</gene>
<proteinExistence type="predicted"/>
<evidence type="ECO:0000313" key="1">
    <source>
        <dbReference type="EMBL" id="MDK6275073.1"/>
    </source>
</evidence>
<dbReference type="InterPro" id="IPR021269">
    <property type="entry name" value="DUF2848"/>
</dbReference>
<dbReference type="AlphaFoldDB" id="A0AAP4C689"/>
<dbReference type="RefSeq" id="WP_285332997.1">
    <property type="nucleotide sequence ID" value="NZ_JASODW010000004.1"/>
</dbReference>
<dbReference type="EMBL" id="JASODW010000004">
    <property type="protein sequence ID" value="MDK6275073.1"/>
    <property type="molecule type" value="Genomic_DNA"/>
</dbReference>
<comment type="caution">
    <text evidence="1">The sequence shown here is derived from an EMBL/GenBank/DDBJ whole genome shotgun (WGS) entry which is preliminary data.</text>
</comment>
<reference evidence="1" key="1">
    <citation type="submission" date="2023-05" db="EMBL/GenBank/DDBJ databases">
        <title>Cataloging the Phylogenetic Diversity of Human Bladder Bacteria.</title>
        <authorList>
            <person name="Du J."/>
        </authorList>
    </citation>
    <scope>NUCLEOTIDE SEQUENCE</scope>
    <source>
        <strain evidence="1">UMB9978</strain>
    </source>
</reference>
<dbReference type="GO" id="GO:0003824">
    <property type="term" value="F:catalytic activity"/>
    <property type="evidence" value="ECO:0007669"/>
    <property type="project" value="InterPro"/>
</dbReference>
<dbReference type="Proteomes" id="UP001240483">
    <property type="component" value="Unassembled WGS sequence"/>
</dbReference>
<dbReference type="InterPro" id="IPR036663">
    <property type="entry name" value="Fumarylacetoacetase_C_sf"/>
</dbReference>